<dbReference type="AlphaFoldDB" id="A0A4Q5H1T1"/>
<keyword evidence="4" id="KW-1185">Reference proteome</keyword>
<keyword evidence="3" id="KW-0548">Nucleotidyltransferase</keyword>
<gene>
    <name evidence="3" type="ORF">EAJ06_22250</name>
</gene>
<dbReference type="InterPro" id="IPR043502">
    <property type="entry name" value="DNA/RNA_pol_sf"/>
</dbReference>
<reference evidence="3 4" key="1">
    <citation type="journal article" date="2019" name="Science, e1252229">
        <title>Invertible promoters mediate bacterial phase variation, antibiotic resistance, and host adaptation in the gut.</title>
        <authorList>
            <person name="Jiang X."/>
            <person name="Hall A.B."/>
            <person name="Arthur T.D."/>
            <person name="Plichta D.R."/>
            <person name="Covington C.T."/>
            <person name="Poyet M."/>
            <person name="Crothers J."/>
            <person name="Moses P.L."/>
            <person name="Tolonen A.C."/>
            <person name="Vlamakis H."/>
            <person name="Alm E.J."/>
            <person name="Xavier R.J."/>
        </authorList>
    </citation>
    <scope>NUCLEOTIDE SEQUENCE [LARGE SCALE GENOMIC DNA]</scope>
    <source>
        <strain evidence="4">bf_0095</strain>
    </source>
</reference>
<protein>
    <submittedName>
        <fullName evidence="3">RNA-directed DNA polymerase</fullName>
    </submittedName>
</protein>
<sequence length="487" mass="57186">MLDQSFSAENFRNIFHIENRKGNLKKEMFPAKYIDLIKEIKSLKAEIKEKSRERKDGTITKEEYQSIKDEKNSKIKECKKKKDDVLYEQVKEISANVNNDSFRFTINVEERDGKPVYQLGDSIEVFYAIKQLQYNIRKTFKVKQADRYSILKQIKLLLSDNFPKYIIRTDIKSFYESIPQVGLLEKIEQNTLLNYQSKKFIAGIIEEYEAKKDPREFEAKKGVPRGIGISAYLAELYMRDIDNKIKSLENVTFYARYVDDIFIIFTPNTKSSGTNYFEKVNKIITSSGLELKPETDAKTQLVDMLNKIEGFNSSINYLGYKFNPQCIKLKADENPIDYRLSVNLSDNKIDKYKSRIKLSFDTYNKESKYDERRARKILFDCLRMLTGNTNLINSKNGVKVGVYFSNSLLDKEKKDGLKDLKSLDGFLTRMVYSNLLPYAELLFDIEKLRNQIKQSFSFQKGFEEKRFHKFKIKELKTLKKIWADETI</sequence>
<dbReference type="NCBIfam" id="NF041747">
    <property type="entry name" value="Drt3a"/>
    <property type="match status" value="1"/>
</dbReference>
<dbReference type="Proteomes" id="UP000291191">
    <property type="component" value="Unassembled WGS sequence"/>
</dbReference>
<comment type="caution">
    <text evidence="3">The sequence shown here is derived from an EMBL/GenBank/DDBJ whole genome shotgun (WGS) entry which is preliminary data.</text>
</comment>
<dbReference type="RefSeq" id="WP_130070360.1">
    <property type="nucleotide sequence ID" value="NZ_RCXO01000044.1"/>
</dbReference>
<dbReference type="OrthoDB" id="9780724at2"/>
<keyword evidence="3" id="KW-0808">Transferase</keyword>
<dbReference type="SUPFAM" id="SSF56672">
    <property type="entry name" value="DNA/RNA polymerases"/>
    <property type="match status" value="1"/>
</dbReference>
<evidence type="ECO:0000313" key="3">
    <source>
        <dbReference type="EMBL" id="RYT75204.1"/>
    </source>
</evidence>
<dbReference type="PROSITE" id="PS50878">
    <property type="entry name" value="RT_POL"/>
    <property type="match status" value="1"/>
</dbReference>
<feature type="coiled-coil region" evidence="1">
    <location>
        <begin position="33"/>
        <end position="81"/>
    </location>
</feature>
<keyword evidence="3" id="KW-0695">RNA-directed DNA polymerase</keyword>
<feature type="domain" description="Reverse transcriptase" evidence="2">
    <location>
        <begin position="74"/>
        <end position="322"/>
    </location>
</feature>
<evidence type="ECO:0000313" key="4">
    <source>
        <dbReference type="Proteomes" id="UP000291191"/>
    </source>
</evidence>
<dbReference type="GO" id="GO:0003964">
    <property type="term" value="F:RNA-directed DNA polymerase activity"/>
    <property type="evidence" value="ECO:0007669"/>
    <property type="project" value="UniProtKB-KW"/>
</dbReference>
<dbReference type="CDD" id="cd01646">
    <property type="entry name" value="RT_Bac_retron_I"/>
    <property type="match status" value="1"/>
</dbReference>
<keyword evidence="1" id="KW-0175">Coiled coil</keyword>
<evidence type="ECO:0000256" key="1">
    <source>
        <dbReference type="SAM" id="Coils"/>
    </source>
</evidence>
<accession>A0A4Q5H1T1</accession>
<evidence type="ECO:0000259" key="2">
    <source>
        <dbReference type="PROSITE" id="PS50878"/>
    </source>
</evidence>
<dbReference type="EMBL" id="RCXO01000044">
    <property type="protein sequence ID" value="RYT75204.1"/>
    <property type="molecule type" value="Genomic_DNA"/>
</dbReference>
<organism evidence="3 4">
    <name type="scientific">Bacteroides intestinalis</name>
    <dbReference type="NCBI Taxonomy" id="329854"/>
    <lineage>
        <taxon>Bacteria</taxon>
        <taxon>Pseudomonadati</taxon>
        <taxon>Bacteroidota</taxon>
        <taxon>Bacteroidia</taxon>
        <taxon>Bacteroidales</taxon>
        <taxon>Bacteroidaceae</taxon>
        <taxon>Bacteroides</taxon>
    </lineage>
</organism>
<proteinExistence type="predicted"/>
<name>A0A4Q5H1T1_9BACE</name>
<dbReference type="Pfam" id="PF00078">
    <property type="entry name" value="RVT_1"/>
    <property type="match status" value="1"/>
</dbReference>
<dbReference type="InterPro" id="IPR000477">
    <property type="entry name" value="RT_dom"/>
</dbReference>